<keyword evidence="5 10" id="KW-1133">Transmembrane helix</keyword>
<reference evidence="11 12" key="1">
    <citation type="journal article" date="2019" name="Nat. Ecol. Evol.">
        <title>Megaphylogeny resolves global patterns of mushroom evolution.</title>
        <authorList>
            <person name="Varga T."/>
            <person name="Krizsan K."/>
            <person name="Foldi C."/>
            <person name="Dima B."/>
            <person name="Sanchez-Garcia M."/>
            <person name="Sanchez-Ramirez S."/>
            <person name="Szollosi G.J."/>
            <person name="Szarkandi J.G."/>
            <person name="Papp V."/>
            <person name="Albert L."/>
            <person name="Andreopoulos W."/>
            <person name="Angelini C."/>
            <person name="Antonin V."/>
            <person name="Barry K.W."/>
            <person name="Bougher N.L."/>
            <person name="Buchanan P."/>
            <person name="Buyck B."/>
            <person name="Bense V."/>
            <person name="Catcheside P."/>
            <person name="Chovatia M."/>
            <person name="Cooper J."/>
            <person name="Damon W."/>
            <person name="Desjardin D."/>
            <person name="Finy P."/>
            <person name="Geml J."/>
            <person name="Haridas S."/>
            <person name="Hughes K."/>
            <person name="Justo A."/>
            <person name="Karasinski D."/>
            <person name="Kautmanova I."/>
            <person name="Kiss B."/>
            <person name="Kocsube S."/>
            <person name="Kotiranta H."/>
            <person name="LaButti K.M."/>
            <person name="Lechner B.E."/>
            <person name="Liimatainen K."/>
            <person name="Lipzen A."/>
            <person name="Lukacs Z."/>
            <person name="Mihaltcheva S."/>
            <person name="Morgado L.N."/>
            <person name="Niskanen T."/>
            <person name="Noordeloos M.E."/>
            <person name="Ohm R.A."/>
            <person name="Ortiz-Santana B."/>
            <person name="Ovrebo C."/>
            <person name="Racz N."/>
            <person name="Riley R."/>
            <person name="Savchenko A."/>
            <person name="Shiryaev A."/>
            <person name="Soop K."/>
            <person name="Spirin V."/>
            <person name="Szebenyi C."/>
            <person name="Tomsovsky M."/>
            <person name="Tulloss R.E."/>
            <person name="Uehling J."/>
            <person name="Grigoriev I.V."/>
            <person name="Vagvolgyi C."/>
            <person name="Papp T."/>
            <person name="Martin F.M."/>
            <person name="Miettinen O."/>
            <person name="Hibbett D.S."/>
            <person name="Nagy L.G."/>
        </authorList>
    </citation>
    <scope>NUCLEOTIDE SEQUENCE [LARGE SCALE GENOMIC DNA]</scope>
    <source>
        <strain evidence="11 12">CBS 121175</strain>
    </source>
</reference>
<evidence type="ECO:0000313" key="11">
    <source>
        <dbReference type="EMBL" id="TFK26911.1"/>
    </source>
</evidence>
<dbReference type="Pfam" id="PF02076">
    <property type="entry name" value="STE3"/>
    <property type="match status" value="1"/>
</dbReference>
<keyword evidence="6" id="KW-0297">G-protein coupled receptor</keyword>
<feature type="transmembrane region" description="Helical" evidence="10">
    <location>
        <begin position="12"/>
        <end position="29"/>
    </location>
</feature>
<feature type="transmembrane region" description="Helical" evidence="10">
    <location>
        <begin position="275"/>
        <end position="294"/>
    </location>
</feature>
<evidence type="ECO:0000256" key="2">
    <source>
        <dbReference type="ARBA" id="ARBA00011085"/>
    </source>
</evidence>
<dbReference type="InterPro" id="IPR000481">
    <property type="entry name" value="GPCR_Pheromne_B_alpha_rcpt"/>
</dbReference>
<evidence type="ECO:0000256" key="10">
    <source>
        <dbReference type="SAM" id="Phobius"/>
    </source>
</evidence>
<dbReference type="AlphaFoldDB" id="A0A5C3LEK6"/>
<dbReference type="GO" id="GO:0000750">
    <property type="term" value="P:pheromone-dependent signal transduction involved in conjugation with cellular fusion"/>
    <property type="evidence" value="ECO:0007669"/>
    <property type="project" value="TreeGrafter"/>
</dbReference>
<protein>
    <submittedName>
        <fullName evidence="11">STE3-like pheromone receptor</fullName>
    </submittedName>
</protein>
<evidence type="ECO:0000256" key="9">
    <source>
        <dbReference type="ARBA" id="ARBA00023224"/>
    </source>
</evidence>
<keyword evidence="9" id="KW-0807">Transducer</keyword>
<feature type="transmembrane region" description="Helical" evidence="10">
    <location>
        <begin position="114"/>
        <end position="137"/>
    </location>
</feature>
<evidence type="ECO:0000313" key="12">
    <source>
        <dbReference type="Proteomes" id="UP000307440"/>
    </source>
</evidence>
<evidence type="ECO:0000256" key="4">
    <source>
        <dbReference type="ARBA" id="ARBA00022692"/>
    </source>
</evidence>
<evidence type="ECO:0000256" key="6">
    <source>
        <dbReference type="ARBA" id="ARBA00023040"/>
    </source>
</evidence>
<dbReference type="GO" id="GO:0004934">
    <property type="term" value="F:mating-type alpha-factor pheromone receptor activity"/>
    <property type="evidence" value="ECO:0007669"/>
    <property type="project" value="InterPro"/>
</dbReference>
<dbReference type="OrthoDB" id="2874149at2759"/>
<comment type="similarity">
    <text evidence="2">Belongs to the G-protein coupled receptor 4 family.</text>
</comment>
<evidence type="ECO:0000256" key="1">
    <source>
        <dbReference type="ARBA" id="ARBA00004141"/>
    </source>
</evidence>
<feature type="transmembrane region" description="Helical" evidence="10">
    <location>
        <begin position="73"/>
        <end position="93"/>
    </location>
</feature>
<dbReference type="InterPro" id="IPR001499">
    <property type="entry name" value="GPCR_STE3"/>
</dbReference>
<feature type="transmembrane region" description="Helical" evidence="10">
    <location>
        <begin position="41"/>
        <end position="61"/>
    </location>
</feature>
<dbReference type="PANTHER" id="PTHR28097">
    <property type="entry name" value="PHEROMONE A FACTOR RECEPTOR"/>
    <property type="match status" value="1"/>
</dbReference>
<keyword evidence="7 10" id="KW-0472">Membrane</keyword>
<dbReference type="GO" id="GO:0005886">
    <property type="term" value="C:plasma membrane"/>
    <property type="evidence" value="ECO:0007669"/>
    <property type="project" value="TreeGrafter"/>
</dbReference>
<comment type="subcellular location">
    <subcellularLocation>
        <location evidence="1">Membrane</location>
        <topology evidence="1">Multi-pass membrane protein</topology>
    </subcellularLocation>
</comment>
<evidence type="ECO:0000256" key="7">
    <source>
        <dbReference type="ARBA" id="ARBA00023136"/>
    </source>
</evidence>
<accession>A0A5C3LEK6</accession>
<dbReference type="PRINTS" id="PR00899">
    <property type="entry name" value="GPCRSTE3"/>
</dbReference>
<evidence type="ECO:0000256" key="3">
    <source>
        <dbReference type="ARBA" id="ARBA00022507"/>
    </source>
</evidence>
<feature type="transmembrane region" description="Helical" evidence="10">
    <location>
        <begin position="208"/>
        <end position="234"/>
    </location>
</feature>
<sequence length="386" mass="43735">MSSSLDPTYPLYPCLSFVGFILCSIPLSWHIQAWNSGTCAFAIWTGLACLNGFVNSMLWAGNTRNIAPVWCDISSKLIIGVSIGIPASILCISRRLYCIISVQTSSITRGDKRRMVIIDLCIAVGLPVIIMILHYIVQGHRFDILEDFGCFPIVYNTLPAYFIYFMWPVLLGVISFIYSSLTLLSFWRRRAQFGQLLSSNSALSPSRYLRLMTLAIIDMMCTVPLGVYTIFIGLNGIDLAPWVSWEETHFDFARAGRVRALFWRSDPSFEVSVELTRWLPVVCAFTFFALFGFASEARKHYWKAFWALAKLCGIKPSTTKKPFVELPRSVILYLPDINPRLTHMKQLGQAVQIQHFCYCQLDGTATLLPELPYLCSTIQTAIQYFL</sequence>
<keyword evidence="8 11" id="KW-0675">Receptor</keyword>
<dbReference type="CDD" id="cd14966">
    <property type="entry name" value="7tmD_STE3"/>
    <property type="match status" value="1"/>
</dbReference>
<name>A0A5C3LEK6_COPMA</name>
<proteinExistence type="inferred from homology"/>
<feature type="transmembrane region" description="Helical" evidence="10">
    <location>
        <begin position="161"/>
        <end position="187"/>
    </location>
</feature>
<dbReference type="STRING" id="230819.A0A5C3LEK6"/>
<keyword evidence="12" id="KW-1185">Reference proteome</keyword>
<dbReference type="PANTHER" id="PTHR28097:SF1">
    <property type="entry name" value="PHEROMONE A FACTOR RECEPTOR"/>
    <property type="match status" value="1"/>
</dbReference>
<evidence type="ECO:0000256" key="8">
    <source>
        <dbReference type="ARBA" id="ARBA00023170"/>
    </source>
</evidence>
<dbReference type="EMBL" id="ML210169">
    <property type="protein sequence ID" value="TFK26911.1"/>
    <property type="molecule type" value="Genomic_DNA"/>
</dbReference>
<dbReference type="PRINTS" id="PR00901">
    <property type="entry name" value="PHEROMONEBAR"/>
</dbReference>
<organism evidence="11 12">
    <name type="scientific">Coprinopsis marcescibilis</name>
    <name type="common">Agaric fungus</name>
    <name type="synonym">Psathyrella marcescibilis</name>
    <dbReference type="NCBI Taxonomy" id="230819"/>
    <lineage>
        <taxon>Eukaryota</taxon>
        <taxon>Fungi</taxon>
        <taxon>Dikarya</taxon>
        <taxon>Basidiomycota</taxon>
        <taxon>Agaricomycotina</taxon>
        <taxon>Agaricomycetes</taxon>
        <taxon>Agaricomycetidae</taxon>
        <taxon>Agaricales</taxon>
        <taxon>Agaricineae</taxon>
        <taxon>Psathyrellaceae</taxon>
        <taxon>Coprinopsis</taxon>
    </lineage>
</organism>
<evidence type="ECO:0000256" key="5">
    <source>
        <dbReference type="ARBA" id="ARBA00022989"/>
    </source>
</evidence>
<keyword evidence="4 10" id="KW-0812">Transmembrane</keyword>
<dbReference type="Proteomes" id="UP000307440">
    <property type="component" value="Unassembled WGS sequence"/>
</dbReference>
<gene>
    <name evidence="11" type="ORF">FA15DRAFT_244365</name>
</gene>
<keyword evidence="3" id="KW-0589">Pheromone response</keyword>